<dbReference type="SUPFAM" id="SSF56176">
    <property type="entry name" value="FAD-binding/transporter-associated domain-like"/>
    <property type="match status" value="1"/>
</dbReference>
<organism evidence="4 5">
    <name type="scientific">Aureimonas populi</name>
    <dbReference type="NCBI Taxonomy" id="1701758"/>
    <lineage>
        <taxon>Bacteria</taxon>
        <taxon>Pseudomonadati</taxon>
        <taxon>Pseudomonadota</taxon>
        <taxon>Alphaproteobacteria</taxon>
        <taxon>Hyphomicrobiales</taxon>
        <taxon>Aurantimonadaceae</taxon>
        <taxon>Aureimonas</taxon>
    </lineage>
</organism>
<feature type="domain" description="FAD-binding PCMH-type" evidence="3">
    <location>
        <begin position="1"/>
        <end position="180"/>
    </location>
</feature>
<keyword evidence="2" id="KW-0285">Flavoprotein</keyword>
<evidence type="ECO:0000259" key="3">
    <source>
        <dbReference type="PROSITE" id="PS51387"/>
    </source>
</evidence>
<dbReference type="RefSeq" id="WP_209736931.1">
    <property type="nucleotide sequence ID" value="NZ_CP072611.1"/>
</dbReference>
<dbReference type="InterPro" id="IPR036318">
    <property type="entry name" value="FAD-bd_PCMH-like_sf"/>
</dbReference>
<comment type="caution">
    <text evidence="4">The sequence shown here is derived from an EMBL/GenBank/DDBJ whole genome shotgun (WGS) entry which is preliminary data.</text>
</comment>
<dbReference type="Proteomes" id="UP001597371">
    <property type="component" value="Unassembled WGS sequence"/>
</dbReference>
<name>A0ABW5CNH6_9HYPH</name>
<dbReference type="InterPro" id="IPR016169">
    <property type="entry name" value="FAD-bd_PCMH_sub2"/>
</dbReference>
<accession>A0ABW5CNH6</accession>
<dbReference type="InterPro" id="IPR006094">
    <property type="entry name" value="Oxid_FAD_bind_N"/>
</dbReference>
<evidence type="ECO:0000313" key="5">
    <source>
        <dbReference type="Proteomes" id="UP001597371"/>
    </source>
</evidence>
<protein>
    <submittedName>
        <fullName evidence="4">FAD-binding protein</fullName>
    </submittedName>
</protein>
<sequence>MSRERYGSWGRGRRDVPRGALMLAAGETLPSGPEGSLLPFGNGRSYGDSCHNDEGLLIDTRGASRILSFDAASGILEAQAGVLLCDITRHVAPAGWFLPVTPGTQFVTLGGAIANDVHGKNHHRRGTFGRWVEALELQRSDRPGPVLCTREENADLFAATIGGMGLTGLVTRATIRLLRVASLDIDQTTTRFDRLDDYFDLAPAADERHEYAVAWVDSLKRGRSLGRGHLICGDHAASGSRSGIARPPLARIPFTPPVSPLRGLALGAFNEAYFRKAPPGVSTARVPFDAFFYPLDRLGGWNRLYGPRGLHQHQSVLPAAGGPAAVRALLECATAHRHGSFLTVLKRFGDLQSPGLLSFPRAGYTLTLDFPHRGEATLALLSELDAITVSAGGAVNPYKDARMSPQTFQASFPGWRALEALRDPAMMSDFWRRTAACLPRADEDAPPAATLPLP</sequence>
<keyword evidence="5" id="KW-1185">Reference proteome</keyword>
<dbReference type="InterPro" id="IPR016166">
    <property type="entry name" value="FAD-bd_PCMH"/>
</dbReference>
<dbReference type="PROSITE" id="PS51387">
    <property type="entry name" value="FAD_PCMH"/>
    <property type="match status" value="1"/>
</dbReference>
<evidence type="ECO:0000256" key="2">
    <source>
        <dbReference type="ARBA" id="ARBA00022827"/>
    </source>
</evidence>
<dbReference type="EMBL" id="JBHUIJ010000008">
    <property type="protein sequence ID" value="MFD2237313.1"/>
    <property type="molecule type" value="Genomic_DNA"/>
</dbReference>
<evidence type="ECO:0000313" key="4">
    <source>
        <dbReference type="EMBL" id="MFD2237313.1"/>
    </source>
</evidence>
<reference evidence="5" key="1">
    <citation type="journal article" date="2019" name="Int. J. Syst. Evol. Microbiol.">
        <title>The Global Catalogue of Microorganisms (GCM) 10K type strain sequencing project: providing services to taxonomists for standard genome sequencing and annotation.</title>
        <authorList>
            <consortium name="The Broad Institute Genomics Platform"/>
            <consortium name="The Broad Institute Genome Sequencing Center for Infectious Disease"/>
            <person name="Wu L."/>
            <person name="Ma J."/>
        </authorList>
    </citation>
    <scope>NUCLEOTIDE SEQUENCE [LARGE SCALE GENOMIC DNA]</scope>
    <source>
        <strain evidence="5">ZS-35-S2</strain>
    </source>
</reference>
<dbReference type="Pfam" id="PF01565">
    <property type="entry name" value="FAD_binding_4"/>
    <property type="match status" value="1"/>
</dbReference>
<dbReference type="PANTHER" id="PTHR11748:SF111">
    <property type="entry name" value="D-LACTATE DEHYDROGENASE, MITOCHONDRIAL-RELATED"/>
    <property type="match status" value="1"/>
</dbReference>
<keyword evidence="2" id="KW-0274">FAD</keyword>
<comment type="similarity">
    <text evidence="1">Belongs to the FAD-binding oxidoreductase/transferase type 4 family.</text>
</comment>
<gene>
    <name evidence="4" type="ORF">ACFSKQ_07520</name>
</gene>
<proteinExistence type="inferred from homology"/>
<evidence type="ECO:0000256" key="1">
    <source>
        <dbReference type="ARBA" id="ARBA00008000"/>
    </source>
</evidence>
<dbReference type="PANTHER" id="PTHR11748">
    <property type="entry name" value="D-LACTATE DEHYDROGENASE"/>
    <property type="match status" value="1"/>
</dbReference>
<dbReference type="Gene3D" id="3.30.465.10">
    <property type="match status" value="1"/>
</dbReference>